<dbReference type="STRING" id="89784.SAMN04489725_103104"/>
<dbReference type="InterPro" id="IPR019712">
    <property type="entry name" value="YtpB-like"/>
</dbReference>
<evidence type="ECO:0000313" key="1">
    <source>
        <dbReference type="EMBL" id="GLV13503.1"/>
    </source>
</evidence>
<keyword evidence="3" id="KW-1185">Reference proteome</keyword>
<accession>A0A1H2RQZ0</accession>
<dbReference type="Pfam" id="PF10776">
    <property type="entry name" value="DUF2600"/>
    <property type="match status" value="1"/>
</dbReference>
<sequence>MEIGTPSRPSLFLYRLFRHVMPLARAELAHWRARAAAIPDPTLRQQALASLADKQFHADGGTVYAAGNRRYAQTLVKVIVALQTISDYLDNLCDRANVLDGPTFRQLHWSMLDAVRPHFPLREYYGLWGRVDDGGYLAELVQTCQQGLTQLPYYAVVQPQVSWYVERYSELQEHKHIQHAMREQRLIDWSTPYLHDYPDTKWYEFAAATGSTLGMFSLFLAATEPIEQETVQLIHKHYFPWICGLHILLDYFIDLSEDQQSGDFNFVACYGDPSLAFHRLRHFAQQSRQSAEHIPIGGRIHKYVVQGLLGMYLSDPKVEQQADVRKARRLVYAFGPTSIMFYLATHLYRRIA</sequence>
<evidence type="ECO:0000313" key="2">
    <source>
        <dbReference type="EMBL" id="SDW21747.1"/>
    </source>
</evidence>
<reference evidence="1" key="3">
    <citation type="submission" date="2023-02" db="EMBL/GenBank/DDBJ databases">
        <title>Proposal of a novel subspecies: Alicyclobacillus hesperidum subspecies aegle.</title>
        <authorList>
            <person name="Goto K."/>
            <person name="Fujii T."/>
            <person name="Yasui K."/>
            <person name="Mochida K."/>
            <person name="Kato-Tanaka Y."/>
            <person name="Morohoshi S."/>
            <person name="An S.Y."/>
            <person name="Kasai H."/>
            <person name="Yokota A."/>
        </authorList>
    </citation>
    <scope>NUCLEOTIDE SEQUENCE</scope>
    <source>
        <strain evidence="1">DSM 12766</strain>
    </source>
</reference>
<reference evidence="2" key="2">
    <citation type="submission" date="2016-10" db="EMBL/GenBank/DDBJ databases">
        <authorList>
            <person name="de Groot N.N."/>
        </authorList>
    </citation>
    <scope>NUCLEOTIDE SEQUENCE [LARGE SCALE GENOMIC DNA]</scope>
    <source>
        <strain evidence="2">DSM 12489</strain>
    </source>
</reference>
<protein>
    <submittedName>
        <fullName evidence="2">Tetraprenyl-beta-curcumene synthase</fullName>
    </submittedName>
</protein>
<name>A0A1H2RQZ0_9BACL</name>
<proteinExistence type="predicted"/>
<gene>
    <name evidence="1" type="ORF">Heshes_11870</name>
    <name evidence="2" type="ORF">SAMN04489725_103104</name>
</gene>
<evidence type="ECO:0000313" key="3">
    <source>
        <dbReference type="Proteomes" id="UP000182589"/>
    </source>
</evidence>
<dbReference type="RefSeq" id="WP_006447405.1">
    <property type="nucleotide sequence ID" value="NZ_BSRA01000005.1"/>
</dbReference>
<dbReference type="EMBL" id="FNOJ01000003">
    <property type="protein sequence ID" value="SDW21747.1"/>
    <property type="molecule type" value="Genomic_DNA"/>
</dbReference>
<dbReference type="Proteomes" id="UP001157137">
    <property type="component" value="Unassembled WGS sequence"/>
</dbReference>
<dbReference type="AlphaFoldDB" id="A0A1H2RQZ0"/>
<organism evidence="2 3">
    <name type="scientific">Alicyclobacillus hesperidum</name>
    <dbReference type="NCBI Taxonomy" id="89784"/>
    <lineage>
        <taxon>Bacteria</taxon>
        <taxon>Bacillati</taxon>
        <taxon>Bacillota</taxon>
        <taxon>Bacilli</taxon>
        <taxon>Bacillales</taxon>
        <taxon>Alicyclobacillaceae</taxon>
        <taxon>Alicyclobacillus</taxon>
    </lineage>
</organism>
<reference evidence="3" key="1">
    <citation type="submission" date="2016-10" db="EMBL/GenBank/DDBJ databases">
        <authorList>
            <person name="Varghese N."/>
        </authorList>
    </citation>
    <scope>NUCLEOTIDE SEQUENCE [LARGE SCALE GENOMIC DNA]</scope>
    <source>
        <strain evidence="3">DSM 12489</strain>
    </source>
</reference>
<dbReference type="EMBL" id="BSRA01000005">
    <property type="protein sequence ID" value="GLV13503.1"/>
    <property type="molecule type" value="Genomic_DNA"/>
</dbReference>
<dbReference type="Proteomes" id="UP000182589">
    <property type="component" value="Unassembled WGS sequence"/>
</dbReference>